<feature type="region of interest" description="Disordered" evidence="3">
    <location>
        <begin position="1"/>
        <end position="64"/>
    </location>
</feature>
<dbReference type="OrthoDB" id="297923at2759"/>
<dbReference type="GO" id="GO:0005930">
    <property type="term" value="C:axoneme"/>
    <property type="evidence" value="ECO:0007669"/>
    <property type="project" value="TreeGrafter"/>
</dbReference>
<gene>
    <name evidence="6" type="primary">dnai7</name>
</gene>
<dbReference type="RefSeq" id="XP_030639455.1">
    <property type="nucleotide sequence ID" value="XM_030783595.1"/>
</dbReference>
<feature type="compositionally biased region" description="Basic residues" evidence="3">
    <location>
        <begin position="1"/>
        <end position="10"/>
    </location>
</feature>
<dbReference type="FunCoup" id="A0A6J2W2A2">
    <property type="interactions" value="515"/>
</dbReference>
<feature type="domain" description="IC97/Casc1 N-terminal" evidence="4">
    <location>
        <begin position="27"/>
        <end position="223"/>
    </location>
</feature>
<keyword evidence="5" id="KW-1185">Reference proteome</keyword>
<evidence type="ECO:0000259" key="4">
    <source>
        <dbReference type="Pfam" id="PF15927"/>
    </source>
</evidence>
<feature type="compositionally biased region" description="Acidic residues" evidence="3">
    <location>
        <begin position="287"/>
        <end position="298"/>
    </location>
</feature>
<accession>A0A6J2W2A2</accession>
<evidence type="ECO:0000256" key="3">
    <source>
        <dbReference type="SAM" id="MobiDB-lite"/>
    </source>
</evidence>
<dbReference type="GeneID" id="115820119"/>
<dbReference type="PRINTS" id="PR02043">
    <property type="entry name" value="CANCERSCCP1"/>
</dbReference>
<evidence type="ECO:0000256" key="1">
    <source>
        <dbReference type="ARBA" id="ARBA00024332"/>
    </source>
</evidence>
<feature type="region of interest" description="Disordered" evidence="3">
    <location>
        <begin position="263"/>
        <end position="350"/>
    </location>
</feature>
<dbReference type="InterPro" id="IPR031826">
    <property type="entry name" value="IC97/Casc1_N"/>
</dbReference>
<feature type="compositionally biased region" description="Basic and acidic residues" evidence="3">
    <location>
        <begin position="273"/>
        <end position="282"/>
    </location>
</feature>
<dbReference type="GO" id="GO:0008017">
    <property type="term" value="F:microtubule binding"/>
    <property type="evidence" value="ECO:0007669"/>
    <property type="project" value="TreeGrafter"/>
</dbReference>
<feature type="compositionally biased region" description="Polar residues" evidence="3">
    <location>
        <begin position="263"/>
        <end position="272"/>
    </location>
</feature>
<name>A0A6J2W2A2_CHACN</name>
<evidence type="ECO:0000313" key="5">
    <source>
        <dbReference type="Proteomes" id="UP000504632"/>
    </source>
</evidence>
<evidence type="ECO:0000256" key="2">
    <source>
        <dbReference type="ARBA" id="ARBA00024414"/>
    </source>
</evidence>
<reference evidence="6" key="1">
    <citation type="submission" date="2025-08" db="UniProtKB">
        <authorList>
            <consortium name="RefSeq"/>
        </authorList>
    </citation>
    <scope>IDENTIFICATION</scope>
</reference>
<dbReference type="PANTHER" id="PTHR20929">
    <property type="entry name" value="LUNG ADENOMA SUSCEPTIBILITY 1-RELATED"/>
    <property type="match status" value="1"/>
</dbReference>
<dbReference type="InterPro" id="IPR023247">
    <property type="entry name" value="IC97/Dnai7-like"/>
</dbReference>
<dbReference type="Proteomes" id="UP000504632">
    <property type="component" value="Chromosome 1"/>
</dbReference>
<protein>
    <recommendedName>
        <fullName evidence="2">Dynein axonemal intermediate chain 7</fullName>
    </recommendedName>
</protein>
<dbReference type="AlphaFoldDB" id="A0A6J2W2A2"/>
<feature type="compositionally biased region" description="Basic and acidic residues" evidence="3">
    <location>
        <begin position="38"/>
        <end position="64"/>
    </location>
</feature>
<dbReference type="Pfam" id="PF15927">
    <property type="entry name" value="Casc1_N"/>
    <property type="match status" value="1"/>
</dbReference>
<dbReference type="GO" id="GO:0048487">
    <property type="term" value="F:beta-tubulin binding"/>
    <property type="evidence" value="ECO:0007669"/>
    <property type="project" value="TreeGrafter"/>
</dbReference>
<sequence>TKSAKRKGSKINKNEKERLQKEEDEQRRKEEEEAQLVAEREEQERMEKEQREQEEQQRLELKDQERREDELNELRRLLEENQAAVNSWEEATRVKAKWDRYMRCDGSPDPSVQPEINTFISLWMDDPEVEIKPILKQCVLALQLIDELDDLLTDQPSVPDAQRYQETLLSLQNLIHSKHNQATEELLKWAKAHSDTETGNMQMVIQDENITLCLWANLKKNPRFKGYQFEEVGLGFKLPKQLAVSDIAVRILHTRYDHLSHLSRQTLSQSKSSMRDCEDRTSVTETSETDGGEMGGEIEVEKEGRESNLQVEEESTHSEGRKSAVSVSSRKEERKSSVGKNEEGGESQIETMVTATASEEETGEGESVHSAAEPEFDSSADLHIVDLQQYIPLGGVFYFDVFWLPPQSQTINGWEIRELLETGLQIFPYPTDPSGMNSASAKLDEINTVSSQPAGVTVTLPECVLFLEEPLVAHWDSDGQHWRTDNISDISYDASARSVSFGMKEFCAFTLLQEAHANMPFQSWELRPLGKDSALFTITGALIELSITVQDNQCMLQTEHRSELAHITGKWMSLSAIQKAMRSAGLNVFVNEHSEKYVSVNAKDPLIEHAVYEQMALLSTAVAFTWSQWNAQCAQEHLVLQACEHMEAGPVAEEAWSVYLLGAQRNQRLRMKERSESFSPELAPGSEFHSTFFHLLKDDMSAEAQNRVRQAHHLYTDTMQRLLCATRVLIYS</sequence>
<feature type="non-terminal residue" evidence="6">
    <location>
        <position position="1"/>
    </location>
</feature>
<feature type="compositionally biased region" description="Basic and acidic residues" evidence="3">
    <location>
        <begin position="329"/>
        <end position="343"/>
    </location>
</feature>
<comment type="similarity">
    <text evidence="1">Belongs to the DNAI7 family.</text>
</comment>
<organism evidence="5 6">
    <name type="scientific">Chanos chanos</name>
    <name type="common">Milkfish</name>
    <name type="synonym">Mugil chanos</name>
    <dbReference type="NCBI Taxonomy" id="29144"/>
    <lineage>
        <taxon>Eukaryota</taxon>
        <taxon>Metazoa</taxon>
        <taxon>Chordata</taxon>
        <taxon>Craniata</taxon>
        <taxon>Vertebrata</taxon>
        <taxon>Euteleostomi</taxon>
        <taxon>Actinopterygii</taxon>
        <taxon>Neopterygii</taxon>
        <taxon>Teleostei</taxon>
        <taxon>Ostariophysi</taxon>
        <taxon>Gonorynchiformes</taxon>
        <taxon>Chanidae</taxon>
        <taxon>Chanos</taxon>
    </lineage>
</organism>
<feature type="compositionally biased region" description="Basic and acidic residues" evidence="3">
    <location>
        <begin position="12"/>
        <end position="31"/>
    </location>
</feature>
<proteinExistence type="inferred from homology"/>
<evidence type="ECO:0000313" key="6">
    <source>
        <dbReference type="RefSeq" id="XP_030639455.1"/>
    </source>
</evidence>
<dbReference type="CTD" id="55259"/>
<dbReference type="InParanoid" id="A0A6J2W2A2"/>
<dbReference type="PANTHER" id="PTHR20929:SF11">
    <property type="entry name" value="DYNEIN AXONEMAL INTERMEDIATE CHAIN 7"/>
    <property type="match status" value="1"/>
</dbReference>